<comment type="caution">
    <text evidence="2">The sequence shown here is derived from an EMBL/GenBank/DDBJ whole genome shotgun (WGS) entry which is preliminary data.</text>
</comment>
<dbReference type="Proteomes" id="UP001215712">
    <property type="component" value="Unassembled WGS sequence"/>
</dbReference>
<evidence type="ECO:0000313" key="2">
    <source>
        <dbReference type="EMBL" id="KAJ5708793.1"/>
    </source>
</evidence>
<feature type="region of interest" description="Disordered" evidence="1">
    <location>
        <begin position="705"/>
        <end position="730"/>
    </location>
</feature>
<evidence type="ECO:0000256" key="1">
    <source>
        <dbReference type="SAM" id="MobiDB-lite"/>
    </source>
</evidence>
<gene>
    <name evidence="2" type="ORF">N7493_010127</name>
</gene>
<feature type="region of interest" description="Disordered" evidence="1">
    <location>
        <begin position="250"/>
        <end position="331"/>
    </location>
</feature>
<keyword evidence="3" id="KW-1185">Reference proteome</keyword>
<proteinExistence type="predicted"/>
<feature type="compositionally biased region" description="Low complexity" evidence="1">
    <location>
        <begin position="250"/>
        <end position="260"/>
    </location>
</feature>
<feature type="region of interest" description="Disordered" evidence="1">
    <location>
        <begin position="654"/>
        <end position="683"/>
    </location>
</feature>
<feature type="compositionally biased region" description="Polar residues" evidence="1">
    <location>
        <begin position="54"/>
        <end position="69"/>
    </location>
</feature>
<feature type="compositionally biased region" description="Basic and acidic residues" evidence="1">
    <location>
        <begin position="669"/>
        <end position="683"/>
    </location>
</feature>
<sequence>MAAGDEVSEMDAQIARLRAQIGGLRKRRQLIELQSQVAEEERLLQEAEDKLNAARTQSCEVTPAPSVTPSGAPLPDTSSMVAAFIESVVSPQSEQAPHVQKRAVANGGVTNSEGVHPARAGLGASASTTKVSQPVVTPKLNGQIKTPPATVQGAKRPAVSVANGVSPTPAVRPSAASPRGDNEVPPAKIQKVNPIPSPSPAKIQPPREAPTLTVKLPAQLSAPIVKPAPAPVAPKTPAQISAPIIKSAAPTPVAPSVAAQPPKPQVNATPKRVPSVTQRDDKLNKPTLQPQPKQIPTVTLRDDNIGRPSYQPPPIGAPTGPATPAKQVPSVPAVKQNNSPSVQTNGQVIKPANNEAAPVASPSVFAKGGLRVDRPVDHNPALQVNKAYTFPPPPPKVSMYQASKWDECQRFLAGLDEYFLKFPTHYSEEESRLELGARLLAPQFQTPWISFANRRGRSWKSYLTFLAHALARNSNERTATMLFSNGAQFANQPVRHFALWLIQWEPHLPNFTVHDHKLRLLNGILPSVRAKATKPHTEFDDYISYTVYLQVVENSINDRVRMLSGLTGNLFPAKLEDYVQDNDRPQDNLKPALHPDTGLVLLPELSLLPEIPGTALLPGMPGTALLLDTQEIVHIPEIEVVHHLPGRLDLARRRDQQHPEDTGSPLLLDGHHMQTDRRREETELARQDGADLVLHHGQDTVPRGDPGNALQNHQGHTPGHARRMSPAPPYPPVPTYNAGSWWEFRNFTGNIELHFKKYPNYYDDEHKIEAGKKCLHEPLLARWNAYANRLPRVSWLTFCTFLVQLLPPDGTEQESRKLYCNVKQVHGQSLRDFVFLMLRYAKCWNTKDHNRLLHLWERITPAIRDQCSRTWRDFEDFHDFVTYLQSVESGAADSDTTITPVVMASPSPRSKRPPARPAPRALSRPPPRAPSRAPRGGSRSAPRGQPGPCGPPGSHGGGSKKKAPPKKGRGGGAKRGGRR</sequence>
<name>A0AAD6HCE6_9EURO</name>
<dbReference type="AlphaFoldDB" id="A0AAD6HCE6"/>
<dbReference type="EMBL" id="JAQJAN010000019">
    <property type="protein sequence ID" value="KAJ5708793.1"/>
    <property type="molecule type" value="Genomic_DNA"/>
</dbReference>
<feature type="compositionally biased region" description="Basic residues" evidence="1">
    <location>
        <begin position="958"/>
        <end position="969"/>
    </location>
</feature>
<feature type="compositionally biased region" description="Polar residues" evidence="1">
    <location>
        <begin position="125"/>
        <end position="135"/>
    </location>
</feature>
<reference evidence="2" key="1">
    <citation type="journal article" date="2023" name="IMA Fungus">
        <title>Comparative genomic study of the Penicillium genus elucidates a diverse pangenome and 15 lateral gene transfer events.</title>
        <authorList>
            <person name="Petersen C."/>
            <person name="Sorensen T."/>
            <person name="Nielsen M.R."/>
            <person name="Sondergaard T.E."/>
            <person name="Sorensen J.L."/>
            <person name="Fitzpatrick D.A."/>
            <person name="Frisvad J.C."/>
            <person name="Nielsen K.L."/>
        </authorList>
    </citation>
    <scope>NUCLEOTIDE SEQUENCE</scope>
    <source>
        <strain evidence="2">IBT 17514</strain>
    </source>
</reference>
<accession>A0AAD6HCE6</accession>
<feature type="compositionally biased region" description="Low complexity" evidence="1">
    <location>
        <begin position="930"/>
        <end position="946"/>
    </location>
</feature>
<protein>
    <submittedName>
        <fullName evidence="2">Uncharacterized protein</fullName>
    </submittedName>
</protein>
<reference evidence="2" key="2">
    <citation type="submission" date="2023-01" db="EMBL/GenBank/DDBJ databases">
        <authorList>
            <person name="Petersen C."/>
        </authorList>
    </citation>
    <scope>NUCLEOTIDE SEQUENCE</scope>
    <source>
        <strain evidence="2">IBT 17514</strain>
    </source>
</reference>
<organism evidence="2 3">
    <name type="scientific">Penicillium malachiteum</name>
    <dbReference type="NCBI Taxonomy" id="1324776"/>
    <lineage>
        <taxon>Eukaryota</taxon>
        <taxon>Fungi</taxon>
        <taxon>Dikarya</taxon>
        <taxon>Ascomycota</taxon>
        <taxon>Pezizomycotina</taxon>
        <taxon>Eurotiomycetes</taxon>
        <taxon>Eurotiomycetidae</taxon>
        <taxon>Eurotiales</taxon>
        <taxon>Aspergillaceae</taxon>
        <taxon>Penicillium</taxon>
    </lineage>
</organism>
<evidence type="ECO:0000313" key="3">
    <source>
        <dbReference type="Proteomes" id="UP001215712"/>
    </source>
</evidence>
<feature type="compositionally biased region" description="Polar residues" evidence="1">
    <location>
        <begin position="286"/>
        <end position="297"/>
    </location>
</feature>
<feature type="region of interest" description="Disordered" evidence="1">
    <location>
        <begin position="892"/>
        <end position="979"/>
    </location>
</feature>
<feature type="compositionally biased region" description="Gly residues" evidence="1">
    <location>
        <begin position="970"/>
        <end position="979"/>
    </location>
</feature>
<feature type="region of interest" description="Disordered" evidence="1">
    <location>
        <begin position="105"/>
        <end position="213"/>
    </location>
</feature>
<feature type="region of interest" description="Disordered" evidence="1">
    <location>
        <begin position="54"/>
        <end position="75"/>
    </location>
</feature>